<dbReference type="Gene3D" id="2.60.120.10">
    <property type="entry name" value="Jelly Rolls"/>
    <property type="match status" value="1"/>
</dbReference>
<feature type="region of interest" description="Disordered" evidence="5">
    <location>
        <begin position="391"/>
        <end position="427"/>
    </location>
</feature>
<sequence>MSNRSARRTKSPATRNKFSEVGVAGRKTGLRVAGQVPVDEDGLENVAEFYKHTSPVAPEPSKAVSTTTTLHTLVSPTPIRSTAQYGTLLGALDMPFENGEDEQEDDDVVDEAVATPVKTRLLRAQEGSPTRAGRRVTMGARVGQEWVMSAKKGRRATMALMAVERRAAGEELDFGVEQEQDEAVPQEDDGFSIEEAEAEEDEPERFEETMQEDVVEEEPNEPDHVEEEQPEFDDGGFRLDDAEPEDVEEEEEVAEEAVADEPDHDGDEGAVAEEEPPSPPRPQKKTQRPPPKQTEAVRRSTRATVPPVAYWRNEHVEYSYEPTDGQVAVPVVKNVVRVRQTAEEKQQAKKRRTKRAQLPSLRGIGRNELDAGSRQGPFYYYDDEHYGFPVDSSGRYGPRYTEQPRARSGKRSLDEADDNDDIAVDERPKRVLAPGGAEEMREIALSRQSIQWANIDAKKDRFKVGVGLLVERDDGEVHASSGVLSIAVGGRKPPRNAGPRALFYLVTSGQVEVRVHGAAFRVGVLGQFLVPTHNTYSISNVGTHPAQLFYVHVCPPEQPAEEEEAATNGTNGAAEDATGDGEESAGDSEIE</sequence>
<evidence type="ECO:0000256" key="2">
    <source>
        <dbReference type="ARBA" id="ARBA00010291"/>
    </source>
</evidence>
<dbReference type="SUPFAM" id="SSF51182">
    <property type="entry name" value="RmlC-like cupins"/>
    <property type="match status" value="1"/>
</dbReference>
<feature type="domain" description="Mif2 N-terminal" evidence="7">
    <location>
        <begin position="18"/>
        <end position="58"/>
    </location>
</feature>
<feature type="domain" description="Mif2/CENP-C cupin" evidence="6">
    <location>
        <begin position="479"/>
        <end position="552"/>
    </location>
</feature>
<gene>
    <name evidence="8" type="primary">MIF2</name>
    <name evidence="8" type="ORF">LPJ53_005193</name>
</gene>
<feature type="compositionally biased region" description="Basic residues" evidence="5">
    <location>
        <begin position="1"/>
        <end position="10"/>
    </location>
</feature>
<dbReference type="AlphaFoldDB" id="A0A9W7XSX9"/>
<feature type="region of interest" description="Disordered" evidence="5">
    <location>
        <begin position="1"/>
        <end position="22"/>
    </location>
</feature>
<dbReference type="PANTHER" id="PTHR16684">
    <property type="entry name" value="CENTROMERE PROTEIN C"/>
    <property type="match status" value="1"/>
</dbReference>
<accession>A0A9W7XSX9</accession>
<comment type="subcellular location">
    <subcellularLocation>
        <location evidence="1">Nucleus</location>
    </subcellularLocation>
</comment>
<dbReference type="Pfam" id="PF11699">
    <property type="entry name" value="CENP-C_C"/>
    <property type="match status" value="1"/>
</dbReference>
<dbReference type="GO" id="GO:0005634">
    <property type="term" value="C:nucleus"/>
    <property type="evidence" value="ECO:0007669"/>
    <property type="project" value="UniProtKB-SubCell"/>
</dbReference>
<evidence type="ECO:0000256" key="3">
    <source>
        <dbReference type="ARBA" id="ARBA00023125"/>
    </source>
</evidence>
<dbReference type="Pfam" id="PF15624">
    <property type="entry name" value="Mif2_N"/>
    <property type="match status" value="1"/>
</dbReference>
<feature type="compositionally biased region" description="Acidic residues" evidence="5">
    <location>
        <begin position="577"/>
        <end position="591"/>
    </location>
</feature>
<dbReference type="EMBL" id="JANBOJ010000291">
    <property type="protein sequence ID" value="KAJ1720134.1"/>
    <property type="molecule type" value="Genomic_DNA"/>
</dbReference>
<dbReference type="InterPro" id="IPR028386">
    <property type="entry name" value="CENP-C/Mif2/cnp3"/>
</dbReference>
<dbReference type="PANTHER" id="PTHR16684:SF11">
    <property type="entry name" value="CENTROMERE PROTEIN C"/>
    <property type="match status" value="1"/>
</dbReference>
<dbReference type="InterPro" id="IPR014710">
    <property type="entry name" value="RmlC-like_jellyroll"/>
</dbReference>
<feature type="compositionally biased region" description="Low complexity" evidence="5">
    <location>
        <begin position="566"/>
        <end position="576"/>
    </location>
</feature>
<evidence type="ECO:0000313" key="8">
    <source>
        <dbReference type="EMBL" id="KAJ1720134.1"/>
    </source>
</evidence>
<keyword evidence="9" id="KW-1185">Reference proteome</keyword>
<comment type="similarity">
    <text evidence="2">Belongs to the CENP-C/MIF2 family.</text>
</comment>
<evidence type="ECO:0000259" key="7">
    <source>
        <dbReference type="Pfam" id="PF15624"/>
    </source>
</evidence>
<dbReference type="InterPro" id="IPR025974">
    <property type="entry name" value="Mif2/CENP-C_cupin"/>
</dbReference>
<dbReference type="GO" id="GO:0051455">
    <property type="term" value="P:spindle attachment to meiosis I kinetochore"/>
    <property type="evidence" value="ECO:0007669"/>
    <property type="project" value="TreeGrafter"/>
</dbReference>
<dbReference type="InterPro" id="IPR028929">
    <property type="entry name" value="Mif2_N"/>
</dbReference>
<dbReference type="GO" id="GO:0051315">
    <property type="term" value="P:attachment of mitotic spindle microtubules to kinetochore"/>
    <property type="evidence" value="ECO:0007669"/>
    <property type="project" value="TreeGrafter"/>
</dbReference>
<organism evidence="8 9">
    <name type="scientific">Coemansia erecta</name>
    <dbReference type="NCBI Taxonomy" id="147472"/>
    <lineage>
        <taxon>Eukaryota</taxon>
        <taxon>Fungi</taxon>
        <taxon>Fungi incertae sedis</taxon>
        <taxon>Zoopagomycota</taxon>
        <taxon>Kickxellomycotina</taxon>
        <taxon>Kickxellomycetes</taxon>
        <taxon>Kickxellales</taxon>
        <taxon>Kickxellaceae</taxon>
        <taxon>Coemansia</taxon>
    </lineage>
</organism>
<proteinExistence type="inferred from homology"/>
<feature type="region of interest" description="Disordered" evidence="5">
    <location>
        <begin position="171"/>
        <end position="308"/>
    </location>
</feature>
<name>A0A9W7XSX9_9FUNG</name>
<comment type="caution">
    <text evidence="8">The sequence shown here is derived from an EMBL/GenBank/DDBJ whole genome shotgun (WGS) entry which is preliminary data.</text>
</comment>
<protein>
    <submittedName>
        <fullName evidence="8">Mitotic fidelity of chromosome transmission-protein</fullName>
    </submittedName>
</protein>
<reference evidence="8" key="1">
    <citation type="submission" date="2022-07" db="EMBL/GenBank/DDBJ databases">
        <title>Phylogenomic reconstructions and comparative analyses of Kickxellomycotina fungi.</title>
        <authorList>
            <person name="Reynolds N.K."/>
            <person name="Stajich J.E."/>
            <person name="Barry K."/>
            <person name="Grigoriev I.V."/>
            <person name="Crous P."/>
            <person name="Smith M.E."/>
        </authorList>
    </citation>
    <scope>NUCLEOTIDE SEQUENCE</scope>
    <source>
        <strain evidence="8">NBRC 32514</strain>
    </source>
</reference>
<dbReference type="Proteomes" id="UP001149813">
    <property type="component" value="Unassembled WGS sequence"/>
</dbReference>
<evidence type="ECO:0000256" key="5">
    <source>
        <dbReference type="SAM" id="MobiDB-lite"/>
    </source>
</evidence>
<dbReference type="GO" id="GO:0051382">
    <property type="term" value="P:kinetochore assembly"/>
    <property type="evidence" value="ECO:0007669"/>
    <property type="project" value="InterPro"/>
</dbReference>
<feature type="compositionally biased region" description="Acidic residues" evidence="5">
    <location>
        <begin position="171"/>
        <end position="234"/>
    </location>
</feature>
<evidence type="ECO:0000313" key="9">
    <source>
        <dbReference type="Proteomes" id="UP001149813"/>
    </source>
</evidence>
<feature type="compositionally biased region" description="Acidic residues" evidence="5">
    <location>
        <begin position="242"/>
        <end position="276"/>
    </location>
</feature>
<dbReference type="GO" id="GO:0000776">
    <property type="term" value="C:kinetochore"/>
    <property type="evidence" value="ECO:0007669"/>
    <property type="project" value="InterPro"/>
</dbReference>
<keyword evidence="4" id="KW-0539">Nucleus</keyword>
<evidence type="ECO:0000256" key="1">
    <source>
        <dbReference type="ARBA" id="ARBA00004123"/>
    </source>
</evidence>
<dbReference type="OrthoDB" id="1939643at2759"/>
<dbReference type="InterPro" id="IPR011051">
    <property type="entry name" value="RmlC_Cupin_sf"/>
</dbReference>
<feature type="region of interest" description="Disordered" evidence="5">
    <location>
        <begin position="556"/>
        <end position="591"/>
    </location>
</feature>
<dbReference type="GO" id="GO:0019237">
    <property type="term" value="F:centromeric DNA binding"/>
    <property type="evidence" value="ECO:0007669"/>
    <property type="project" value="InterPro"/>
</dbReference>
<evidence type="ECO:0000259" key="6">
    <source>
        <dbReference type="Pfam" id="PF11699"/>
    </source>
</evidence>
<keyword evidence="3" id="KW-0238">DNA-binding</keyword>
<evidence type="ECO:0000256" key="4">
    <source>
        <dbReference type="ARBA" id="ARBA00023242"/>
    </source>
</evidence>